<feature type="domain" description="HTH lysR-type" evidence="5">
    <location>
        <begin position="1"/>
        <end position="59"/>
    </location>
</feature>
<evidence type="ECO:0000313" key="6">
    <source>
        <dbReference type="EMBL" id="MFM4893566.1"/>
    </source>
</evidence>
<dbReference type="PANTHER" id="PTHR30537:SF5">
    <property type="entry name" value="HTH-TYPE TRANSCRIPTIONAL ACTIVATOR TTDR-RELATED"/>
    <property type="match status" value="1"/>
</dbReference>
<dbReference type="InterPro" id="IPR000847">
    <property type="entry name" value="LysR_HTH_N"/>
</dbReference>
<evidence type="ECO:0000256" key="1">
    <source>
        <dbReference type="ARBA" id="ARBA00009437"/>
    </source>
</evidence>
<dbReference type="RefSeq" id="WP_111872941.1">
    <property type="nucleotide sequence ID" value="NZ_JBGWZZ010000005.1"/>
</dbReference>
<reference evidence="6 7" key="1">
    <citation type="submission" date="2024-09" db="EMBL/GenBank/DDBJ databases">
        <title>Aeromonas strains Genome sequencing and assembly.</title>
        <authorList>
            <person name="Hu X."/>
            <person name="Tang B."/>
        </authorList>
    </citation>
    <scope>NUCLEOTIDE SEQUENCE [LARGE SCALE GENOMIC DNA]</scope>
    <source>
        <strain evidence="6 7">NB23SCDHY001</strain>
    </source>
</reference>
<comment type="caution">
    <text evidence="6">The sequence shown here is derived from an EMBL/GenBank/DDBJ whole genome shotgun (WGS) entry which is preliminary data.</text>
</comment>
<dbReference type="InterPro" id="IPR005119">
    <property type="entry name" value="LysR_subst-bd"/>
</dbReference>
<dbReference type="PANTHER" id="PTHR30537">
    <property type="entry name" value="HTH-TYPE TRANSCRIPTIONAL REGULATOR"/>
    <property type="match status" value="1"/>
</dbReference>
<evidence type="ECO:0000256" key="2">
    <source>
        <dbReference type="ARBA" id="ARBA00023015"/>
    </source>
</evidence>
<dbReference type="Proteomes" id="UP001630969">
    <property type="component" value="Unassembled WGS sequence"/>
</dbReference>
<keyword evidence="2" id="KW-0805">Transcription regulation</keyword>
<evidence type="ECO:0000256" key="4">
    <source>
        <dbReference type="ARBA" id="ARBA00023163"/>
    </source>
</evidence>
<dbReference type="InterPro" id="IPR058163">
    <property type="entry name" value="LysR-type_TF_proteobact-type"/>
</dbReference>
<dbReference type="Pfam" id="PF00126">
    <property type="entry name" value="HTH_1"/>
    <property type="match status" value="1"/>
</dbReference>
<keyword evidence="7" id="KW-1185">Reference proteome</keyword>
<gene>
    <name evidence="6" type="ORF">ACEUDJ_11895</name>
</gene>
<comment type="similarity">
    <text evidence="1">Belongs to the LysR transcriptional regulatory family.</text>
</comment>
<name>A0ABW9GQZ2_9GAMM</name>
<evidence type="ECO:0000256" key="3">
    <source>
        <dbReference type="ARBA" id="ARBA00023125"/>
    </source>
</evidence>
<dbReference type="SUPFAM" id="SSF53850">
    <property type="entry name" value="Periplasmic binding protein-like II"/>
    <property type="match status" value="1"/>
</dbReference>
<organism evidence="6 7">
    <name type="scientific">Aeromonas bivalvium</name>
    <dbReference type="NCBI Taxonomy" id="440079"/>
    <lineage>
        <taxon>Bacteria</taxon>
        <taxon>Pseudomonadati</taxon>
        <taxon>Pseudomonadota</taxon>
        <taxon>Gammaproteobacteria</taxon>
        <taxon>Aeromonadales</taxon>
        <taxon>Aeromonadaceae</taxon>
        <taxon>Aeromonas</taxon>
    </lineage>
</organism>
<dbReference type="CDD" id="cd08422">
    <property type="entry name" value="PBP2_CrgA_like"/>
    <property type="match status" value="1"/>
</dbReference>
<dbReference type="GeneID" id="97220812"/>
<dbReference type="Gene3D" id="3.40.190.290">
    <property type="match status" value="1"/>
</dbReference>
<keyword evidence="4" id="KW-0804">Transcription</keyword>
<dbReference type="Pfam" id="PF03466">
    <property type="entry name" value="LysR_substrate"/>
    <property type="match status" value="1"/>
</dbReference>
<dbReference type="EMBL" id="JBGXBU010000004">
    <property type="protein sequence ID" value="MFM4893566.1"/>
    <property type="molecule type" value="Genomic_DNA"/>
</dbReference>
<evidence type="ECO:0000259" key="5">
    <source>
        <dbReference type="PROSITE" id="PS50931"/>
    </source>
</evidence>
<dbReference type="SUPFAM" id="SSF46785">
    <property type="entry name" value="Winged helix' DNA-binding domain"/>
    <property type="match status" value="1"/>
</dbReference>
<accession>A0ABW9GQZ2</accession>
<dbReference type="PROSITE" id="PS50931">
    <property type="entry name" value="HTH_LYSR"/>
    <property type="match status" value="1"/>
</dbReference>
<dbReference type="Gene3D" id="1.10.10.10">
    <property type="entry name" value="Winged helix-like DNA-binding domain superfamily/Winged helix DNA-binding domain"/>
    <property type="match status" value="1"/>
</dbReference>
<dbReference type="InterPro" id="IPR036388">
    <property type="entry name" value="WH-like_DNA-bd_sf"/>
</dbReference>
<protein>
    <submittedName>
        <fullName evidence="6">LysR family transcriptional regulator</fullName>
    </submittedName>
</protein>
<dbReference type="InterPro" id="IPR036390">
    <property type="entry name" value="WH_DNA-bd_sf"/>
</dbReference>
<evidence type="ECO:0000313" key="7">
    <source>
        <dbReference type="Proteomes" id="UP001630969"/>
    </source>
</evidence>
<sequence length="301" mass="34112">MDQIAAMRVFIKVVEHQSFTRAAAQLGISVAMTSKLMQQLEESLSTRLLSRTTRQVNPTEAGQFYYQRSLALLAELEETHSQLTRNNQQPQGTLKLSVPMDFGYLHLSPALPLFRTRFPELKLEIEYSDRRVALVEEGFDLALRIGNLPDSSLVAKPLASMRLEVCASPEYLARRGNPQTPEDLKEHDCLVYTLTQPDWVFTRAGAQVSVRPQGPLRANNGVALTRAACDHQGIILQPTFIVGDALREGKLVSLLPQWDKGEVGLYALYPHRRFVSAKVRCFIEFVQERYLAPHYWDRPHP</sequence>
<keyword evidence="3" id="KW-0238">DNA-binding</keyword>
<proteinExistence type="inferred from homology"/>